<dbReference type="Proteomes" id="UP000735302">
    <property type="component" value="Unassembled WGS sequence"/>
</dbReference>
<proteinExistence type="predicted"/>
<keyword evidence="3" id="KW-1185">Reference proteome</keyword>
<reference evidence="2 3" key="1">
    <citation type="journal article" date="2021" name="Elife">
        <title>Chloroplast acquisition without the gene transfer in kleptoplastic sea slugs, Plakobranchus ocellatus.</title>
        <authorList>
            <person name="Maeda T."/>
            <person name="Takahashi S."/>
            <person name="Yoshida T."/>
            <person name="Shimamura S."/>
            <person name="Takaki Y."/>
            <person name="Nagai Y."/>
            <person name="Toyoda A."/>
            <person name="Suzuki Y."/>
            <person name="Arimoto A."/>
            <person name="Ishii H."/>
            <person name="Satoh N."/>
            <person name="Nishiyama T."/>
            <person name="Hasebe M."/>
            <person name="Maruyama T."/>
            <person name="Minagawa J."/>
            <person name="Obokata J."/>
            <person name="Shigenobu S."/>
        </authorList>
    </citation>
    <scope>NUCLEOTIDE SEQUENCE [LARGE SCALE GENOMIC DNA]</scope>
</reference>
<comment type="caution">
    <text evidence="2">The sequence shown here is derived from an EMBL/GenBank/DDBJ whole genome shotgun (WGS) entry which is preliminary data.</text>
</comment>
<evidence type="ECO:0000256" key="1">
    <source>
        <dbReference type="SAM" id="MobiDB-lite"/>
    </source>
</evidence>
<name>A0AAV4DTE2_9GAST</name>
<evidence type="ECO:0000313" key="2">
    <source>
        <dbReference type="EMBL" id="GFO47434.1"/>
    </source>
</evidence>
<sequence>MVLSKASAWYHTVVRPLRRLSSPTANVLSAGQKHPPRPPSPAKSLPGEERNPVSPSGQEFHSAFIPEQQFFQQKQQPQRNGWNAFTNNPLDVILKDSSVPGHPVNLISQRINKPFSTSVVDQARGTRSEKKSPRPLAESSDARYRRVRKEFQVPKPVSARSKEVGSKKYRKYFRDKVTRKGPRVNARRNNPFLIKPCFEDSMVTPSEGISESLEDVKIKAGRMQILQCSQDKIHSTVGSSLKQGEAFQLQVDNLSDAPRIHSTNASACDPQNEEPRSSNEMPRERSMSSRCDGSTATVTCAASSSSATRQDLSQGSSKKGIMATIRDNLQNAAHGFKCSLWRRALAGDTTFQSPLRLAHASPCYISVKT</sequence>
<feature type="region of interest" description="Disordered" evidence="1">
    <location>
        <begin position="260"/>
        <end position="293"/>
    </location>
</feature>
<evidence type="ECO:0000313" key="3">
    <source>
        <dbReference type="Proteomes" id="UP000735302"/>
    </source>
</evidence>
<organism evidence="2 3">
    <name type="scientific">Plakobranchus ocellatus</name>
    <dbReference type="NCBI Taxonomy" id="259542"/>
    <lineage>
        <taxon>Eukaryota</taxon>
        <taxon>Metazoa</taxon>
        <taxon>Spiralia</taxon>
        <taxon>Lophotrochozoa</taxon>
        <taxon>Mollusca</taxon>
        <taxon>Gastropoda</taxon>
        <taxon>Heterobranchia</taxon>
        <taxon>Euthyneura</taxon>
        <taxon>Panpulmonata</taxon>
        <taxon>Sacoglossa</taxon>
        <taxon>Placobranchoidea</taxon>
        <taxon>Plakobranchidae</taxon>
        <taxon>Plakobranchus</taxon>
    </lineage>
</organism>
<dbReference type="AlphaFoldDB" id="A0AAV4DTE2"/>
<dbReference type="EMBL" id="BLXT01008325">
    <property type="protein sequence ID" value="GFO47434.1"/>
    <property type="molecule type" value="Genomic_DNA"/>
</dbReference>
<feature type="region of interest" description="Disordered" evidence="1">
    <location>
        <begin position="21"/>
        <end position="62"/>
    </location>
</feature>
<accession>A0AAV4DTE2</accession>
<feature type="compositionally biased region" description="Basic and acidic residues" evidence="1">
    <location>
        <begin position="273"/>
        <end position="287"/>
    </location>
</feature>
<gene>
    <name evidence="2" type="ORF">PoB_007393900</name>
</gene>
<feature type="region of interest" description="Disordered" evidence="1">
    <location>
        <begin position="117"/>
        <end position="143"/>
    </location>
</feature>
<protein>
    <submittedName>
        <fullName evidence="2">Uncharacterized protein</fullName>
    </submittedName>
</protein>